<dbReference type="AlphaFoldDB" id="A0A830H6I3"/>
<reference evidence="1" key="1">
    <citation type="submission" date="2020-10" db="EMBL/GenBank/DDBJ databases">
        <title>Unveiling of a novel bifunctional photoreceptor, Dualchrome1, isolated from a cosmopolitan green alga.</title>
        <authorList>
            <person name="Suzuki S."/>
            <person name="Kawachi M."/>
        </authorList>
    </citation>
    <scope>NUCLEOTIDE SEQUENCE</scope>
    <source>
        <strain evidence="1">NIES 2893</strain>
    </source>
</reference>
<protein>
    <submittedName>
        <fullName evidence="1">Uncharacterized protein</fullName>
    </submittedName>
</protein>
<evidence type="ECO:0000313" key="2">
    <source>
        <dbReference type="Proteomes" id="UP000660262"/>
    </source>
</evidence>
<accession>A0A830H6I3</accession>
<comment type="caution">
    <text evidence="1">The sequence shown here is derived from an EMBL/GenBank/DDBJ whole genome shotgun (WGS) entry which is preliminary data.</text>
</comment>
<dbReference type="Proteomes" id="UP000660262">
    <property type="component" value="Unassembled WGS sequence"/>
</dbReference>
<gene>
    <name evidence="1" type="ORF">PPROV_000141100</name>
</gene>
<sequence length="344" mass="36272">MASLHTQQNVLLHTASGKRVRVPRHKVRVISPQCAAVDNAAPSGSAPAPQLASALQAARERGAQASNTAREAANAASHAASRALVAQQRLDDATARANQALEAEQQQNRTVSGRLRTRVAFLQKGDPQNPNKPPPALVAADAAAQCQKLAAICFEAADLAEGGAKLVPRANARMSNADTSIVEGAMRMATLELNACSAMAEVRASQAYDAIQSADAAVESALQSALRLDAGSAPLLGEPVPNISAVELEEQVESGAQQKLKKVVGDAEKLASKRVKDARTGSRDWSKSGLGEGMATAFEDFEQEYEDEEGRFERFVKFARVSAYLGAAWAIATLTSKLIPHSSL</sequence>
<proteinExistence type="predicted"/>
<keyword evidence="2" id="KW-1185">Reference proteome</keyword>
<organism evidence="1 2">
    <name type="scientific">Pycnococcus provasolii</name>
    <dbReference type="NCBI Taxonomy" id="41880"/>
    <lineage>
        <taxon>Eukaryota</taxon>
        <taxon>Viridiplantae</taxon>
        <taxon>Chlorophyta</taxon>
        <taxon>Pseudoscourfieldiophyceae</taxon>
        <taxon>Pseudoscourfieldiales</taxon>
        <taxon>Pycnococcaceae</taxon>
        <taxon>Pycnococcus</taxon>
    </lineage>
</organism>
<name>A0A830H6I3_9CHLO</name>
<dbReference type="EMBL" id="BNJQ01000003">
    <property type="protein sequence ID" value="GHP02655.1"/>
    <property type="molecule type" value="Genomic_DNA"/>
</dbReference>
<evidence type="ECO:0000313" key="1">
    <source>
        <dbReference type="EMBL" id="GHP02655.1"/>
    </source>
</evidence>